<feature type="region of interest" description="Disordered" evidence="6">
    <location>
        <begin position="644"/>
        <end position="749"/>
    </location>
</feature>
<keyword evidence="8" id="KW-1185">Reference proteome</keyword>
<comment type="subcellular location">
    <subcellularLocation>
        <location evidence="2">Peroxisome membrane</location>
        <topology evidence="2">Peripheral membrane protein</topology>
    </subcellularLocation>
</comment>
<evidence type="ECO:0000313" key="8">
    <source>
        <dbReference type="Proteomes" id="UP000244309"/>
    </source>
</evidence>
<evidence type="ECO:0000256" key="2">
    <source>
        <dbReference type="ARBA" id="ARBA00004421"/>
    </source>
</evidence>
<feature type="compositionally biased region" description="Polar residues" evidence="6">
    <location>
        <begin position="695"/>
        <end position="718"/>
    </location>
</feature>
<sequence>MITQDKSEDYKNRKQPNDRRKRRSKKKKKTNSAETPVDGQSPQKNVVNSKETSQEDGRSKDPAEEFKTLDPKTPNAEGSGVKKFPSLQTEGLVQPPPKSHEQPAMSPRKQTLLRHKKSSDQVSEPSFISEAKEFRKNRKQPPTHPTSSSEPNLEDDDHKYSMLLSQQNLQGKASLFRYQAARILVYHEQIQDPVSQSSSGTLLGHGELEIFQLHNGDVTYLACGRSFVYPLLPKLKILRISLNQFILPLSNPERYWKINIDTEDVDVIKELERILQKVVKYTNLSFAAAKTNELPSYIDSGIPEDVQQPEKPAAVAPDTPQTPEKSRQPNNVVQAPLLDGSALHAGHAERTPKASHFTPYFNDIPESPPSAPVSPQQLYEPDPAFQLPPVNEPQWPLHRQKSSQSITSALASFNLNEQAIAPKTKPTSKLFQPKPVSSPHRHANPHANPHATIHASKEIPYKQHSNPYHNRTRQAKAADAKSDSSSMDSLLDEYEENISTTKSINFNIPRSQSRTMSLASSAYPAAINYQRGKIPLVPDIRSNMGSVTHEAADEEEELDDFPKTSLSQYNKARQNTQSQKSRRSSPSELYNSVSNWMEPNVRQQPQLSHSRSNYSLASAKNSIASNRTQENTLRDIYRSITENNLHANLQQPNGRRQSIGSGRGYVPRPKTNALSSQTQQHKHYPSDNSMRRGDTYSQKANSARNGSRNGKEPLSSSDVYRLVSARSGRSESVNGEQSKRGGISRLFGW</sequence>
<accession>A0A2V1ALY8</accession>
<evidence type="ECO:0000256" key="6">
    <source>
        <dbReference type="SAM" id="MobiDB-lite"/>
    </source>
</evidence>
<dbReference type="AlphaFoldDB" id="A0A2V1ALY8"/>
<dbReference type="Proteomes" id="UP000244309">
    <property type="component" value="Unassembled WGS sequence"/>
</dbReference>
<dbReference type="EMBL" id="PKFO01000001">
    <property type="protein sequence ID" value="PVH19307.1"/>
    <property type="molecule type" value="Genomic_DNA"/>
</dbReference>
<feature type="region of interest" description="Disordered" evidence="6">
    <location>
        <begin position="423"/>
        <end position="488"/>
    </location>
</feature>
<protein>
    <recommendedName>
        <fullName evidence="4">Inheritance of peroxisomes protein 1</fullName>
    </recommendedName>
</protein>
<proteinExistence type="inferred from homology"/>
<dbReference type="RefSeq" id="XP_025340247.1">
    <property type="nucleotide sequence ID" value="XM_025485316.1"/>
</dbReference>
<feature type="region of interest" description="Disordered" evidence="6">
    <location>
        <begin position="1"/>
        <end position="156"/>
    </location>
</feature>
<reference evidence="7 8" key="1">
    <citation type="submission" date="2017-12" db="EMBL/GenBank/DDBJ databases">
        <title>Genome Sequence of a Multidrug-Resistant Candida haemulonii Isolate from a Patient with Chronic Leg Ulcers in Israel.</title>
        <authorList>
            <person name="Chow N.A."/>
            <person name="Gade L."/>
            <person name="Batra D."/>
            <person name="Rowe L.A."/>
            <person name="Ben-Ami R."/>
            <person name="Loparev V.N."/>
            <person name="Litvintseva A.P."/>
        </authorList>
    </citation>
    <scope>NUCLEOTIDE SEQUENCE [LARGE SCALE GENOMIC DNA]</scope>
    <source>
        <strain evidence="7 8">B11899</strain>
    </source>
</reference>
<evidence type="ECO:0000256" key="3">
    <source>
        <dbReference type="ARBA" id="ARBA00010707"/>
    </source>
</evidence>
<dbReference type="VEuPathDB" id="FungiDB:CXQ85_001613"/>
<organism evidence="7 8">
    <name type="scientific">Candidozyma haemuli</name>
    <dbReference type="NCBI Taxonomy" id="45357"/>
    <lineage>
        <taxon>Eukaryota</taxon>
        <taxon>Fungi</taxon>
        <taxon>Dikarya</taxon>
        <taxon>Ascomycota</taxon>
        <taxon>Saccharomycotina</taxon>
        <taxon>Pichiomycetes</taxon>
        <taxon>Metschnikowiaceae</taxon>
        <taxon>Candidozyma</taxon>
    </lineage>
</organism>
<evidence type="ECO:0000256" key="1">
    <source>
        <dbReference type="ARBA" id="ARBA00003594"/>
    </source>
</evidence>
<feature type="compositionally biased region" description="Polar residues" evidence="6">
    <location>
        <begin position="644"/>
        <end position="660"/>
    </location>
</feature>
<dbReference type="OrthoDB" id="4097008at2759"/>
<feature type="compositionally biased region" description="Basic and acidic residues" evidence="6">
    <location>
        <begin position="1"/>
        <end position="18"/>
    </location>
</feature>
<feature type="region of interest" description="Disordered" evidence="6">
    <location>
        <begin position="299"/>
        <end position="331"/>
    </location>
</feature>
<dbReference type="InterPro" id="IPR024758">
    <property type="entry name" value="Inp1"/>
</dbReference>
<evidence type="ECO:0000256" key="5">
    <source>
        <dbReference type="ARBA" id="ARBA00023136"/>
    </source>
</evidence>
<feature type="compositionally biased region" description="Polar residues" evidence="6">
    <location>
        <begin position="32"/>
        <end position="51"/>
    </location>
</feature>
<keyword evidence="5" id="KW-0472">Membrane</keyword>
<dbReference type="GO" id="GO:0005780">
    <property type="term" value="C:extrinsic component of intraperoxisomal membrane"/>
    <property type="evidence" value="ECO:0007669"/>
    <property type="project" value="InterPro"/>
</dbReference>
<comment type="caution">
    <text evidence="7">The sequence shown here is derived from an EMBL/GenBank/DDBJ whole genome shotgun (WGS) entry which is preliminary data.</text>
</comment>
<dbReference type="STRING" id="45357.A0A2V1ALY8"/>
<gene>
    <name evidence="7" type="ORF">CXQ85_001613</name>
</gene>
<comment type="function">
    <text evidence="1">Required for peroxisome inheritance.</text>
</comment>
<evidence type="ECO:0000256" key="4">
    <source>
        <dbReference type="ARBA" id="ARBA00021397"/>
    </source>
</evidence>
<name>A0A2V1ALY8_9ASCO</name>
<dbReference type="GeneID" id="37006944"/>
<feature type="region of interest" description="Disordered" evidence="6">
    <location>
        <begin position="568"/>
        <end position="591"/>
    </location>
</feature>
<comment type="similarity">
    <text evidence="3">Belongs to the INP1 family.</text>
</comment>
<feature type="region of interest" description="Disordered" evidence="6">
    <location>
        <begin position="347"/>
        <end position="375"/>
    </location>
</feature>
<feature type="compositionally biased region" description="Basic residues" evidence="6">
    <location>
        <begin position="19"/>
        <end position="30"/>
    </location>
</feature>
<feature type="compositionally biased region" description="Polar residues" evidence="6">
    <location>
        <begin position="319"/>
        <end position="331"/>
    </location>
</feature>
<feature type="compositionally biased region" description="Basic and acidic residues" evidence="6">
    <location>
        <begin position="52"/>
        <end position="70"/>
    </location>
</feature>
<dbReference type="GO" id="GO:0045033">
    <property type="term" value="P:peroxisome inheritance"/>
    <property type="evidence" value="ECO:0007669"/>
    <property type="project" value="InterPro"/>
</dbReference>
<evidence type="ECO:0000313" key="7">
    <source>
        <dbReference type="EMBL" id="PVH19307.1"/>
    </source>
</evidence>
<dbReference type="Pfam" id="PF12634">
    <property type="entry name" value="Inp1"/>
    <property type="match status" value="1"/>
</dbReference>